<organism evidence="2">
    <name type="scientific">Tanacetum cinerariifolium</name>
    <name type="common">Dalmatian daisy</name>
    <name type="synonym">Chrysanthemum cinerariifolium</name>
    <dbReference type="NCBI Taxonomy" id="118510"/>
    <lineage>
        <taxon>Eukaryota</taxon>
        <taxon>Viridiplantae</taxon>
        <taxon>Streptophyta</taxon>
        <taxon>Embryophyta</taxon>
        <taxon>Tracheophyta</taxon>
        <taxon>Spermatophyta</taxon>
        <taxon>Magnoliopsida</taxon>
        <taxon>eudicotyledons</taxon>
        <taxon>Gunneridae</taxon>
        <taxon>Pentapetalae</taxon>
        <taxon>asterids</taxon>
        <taxon>campanulids</taxon>
        <taxon>Asterales</taxon>
        <taxon>Asteraceae</taxon>
        <taxon>Asteroideae</taxon>
        <taxon>Anthemideae</taxon>
        <taxon>Anthemidinae</taxon>
        <taxon>Tanacetum</taxon>
    </lineage>
</organism>
<feature type="compositionally biased region" description="Polar residues" evidence="1">
    <location>
        <begin position="463"/>
        <end position="477"/>
    </location>
</feature>
<reference evidence="2" key="1">
    <citation type="journal article" date="2019" name="Sci. Rep.">
        <title>Draft genome of Tanacetum cinerariifolium, the natural source of mosquito coil.</title>
        <authorList>
            <person name="Yamashiro T."/>
            <person name="Shiraishi A."/>
            <person name="Satake H."/>
            <person name="Nakayama K."/>
        </authorList>
    </citation>
    <scope>NUCLEOTIDE SEQUENCE</scope>
</reference>
<gene>
    <name evidence="2" type="ORF">Tci_031997</name>
</gene>
<feature type="region of interest" description="Disordered" evidence="1">
    <location>
        <begin position="447"/>
        <end position="481"/>
    </location>
</feature>
<dbReference type="AlphaFoldDB" id="A0A6L2LFY8"/>
<accession>A0A6L2LFY8</accession>
<dbReference type="EMBL" id="BKCJ010004268">
    <property type="protein sequence ID" value="GEU60019.1"/>
    <property type="molecule type" value="Genomic_DNA"/>
</dbReference>
<sequence>MTKVIKVEFETLETLKINDVLLTCDTSLEIFHDEFNRLSNMDDDLFTYKVEIVGIANVPCNLNRDDDLEQQVSQESDNDIEYDPSNVEFTAWLASKNFNYKMIDHYTKRTLWIYLLRGDDDVELTDEESFDFNDKGEVAGIFRIETNVFDFETPLCRTFKEFNYLLQINPDVLTKDIDGFKTYKEYKDDWIYEWNKDVTWVYKKPLTDTGGRKDRYCNGGNFPGTYIVGNKLRYQDLEWYEALKASELKEEALRNKAIMEGLINDDVESNNEDDEERCELFDDATQELPVCTMRRFEMIKYSLRQDKEYVAVKEDEYEDLTSTSKDACRAYQEIFRMIDEGWMDVVKSNENDEVGEVSITWNIMCDYSHEVEVCEEQKQSMEDIILELVEICSQKELLCMHDNVDDLIESALNSKLLSINSQRLDKEKQKVKNVVEQPAERGNRTIESLKNFRSHQSNKEPEYSSSMGYEHPNTTPETESDEIIKSGVEELVPILSKNEVTLEDKRECDLLVCENSLVCDNHSDIFSDSNNDDDISVYNDDFKEIEYVEASLSDPEIVSVEEENVVQQQEEEVDLEDISQIQDVVLRDKLLSIIRLITNIKSLNDNPTLDRVLNSFVSNPISEESDNSLLDNFRPNSKLFAIIRKRREVERLINVVKNDISDNSTTLLEEADLYLSDNLIPSGIENFADDSGGDIRFLKALLIDDSIPFPNNESFESEDNPSILRPPPEPPDAKEEIPVVMNDRDEFDDDYSFFFSVGYLFQDVSFFSPRRE</sequence>
<evidence type="ECO:0000256" key="1">
    <source>
        <dbReference type="SAM" id="MobiDB-lite"/>
    </source>
</evidence>
<protein>
    <submittedName>
        <fullName evidence="2">Uncharacterized protein</fullName>
    </submittedName>
</protein>
<evidence type="ECO:0000313" key="2">
    <source>
        <dbReference type="EMBL" id="GEU60019.1"/>
    </source>
</evidence>
<name>A0A6L2LFY8_TANCI</name>
<feature type="region of interest" description="Disordered" evidence="1">
    <location>
        <begin position="712"/>
        <end position="735"/>
    </location>
</feature>
<proteinExistence type="predicted"/>
<comment type="caution">
    <text evidence="2">The sequence shown here is derived from an EMBL/GenBank/DDBJ whole genome shotgun (WGS) entry which is preliminary data.</text>
</comment>